<feature type="domain" description="Cell envelope-related transcriptional attenuator" evidence="3">
    <location>
        <begin position="70"/>
        <end position="220"/>
    </location>
</feature>
<evidence type="ECO:0000259" key="4">
    <source>
        <dbReference type="Pfam" id="PF13399"/>
    </source>
</evidence>
<dbReference type="NCBIfam" id="TIGR00350">
    <property type="entry name" value="lytR_cpsA_psr"/>
    <property type="match status" value="1"/>
</dbReference>
<dbReference type="EMBL" id="MBLM01000139">
    <property type="protein sequence ID" value="OHV32356.1"/>
    <property type="molecule type" value="Genomic_DNA"/>
</dbReference>
<dbReference type="Pfam" id="PF13399">
    <property type="entry name" value="LytR_C"/>
    <property type="match status" value="1"/>
</dbReference>
<dbReference type="OrthoDB" id="3759589at2"/>
<comment type="similarity">
    <text evidence="1">Belongs to the LytR/CpsA/Psr (LCP) family.</text>
</comment>
<keyword evidence="6" id="KW-1185">Reference proteome</keyword>
<feature type="compositionally biased region" description="Polar residues" evidence="2">
    <location>
        <begin position="459"/>
        <end position="472"/>
    </location>
</feature>
<organism evidence="5 6">
    <name type="scientific">Parafrankia colletiae</name>
    <dbReference type="NCBI Taxonomy" id="573497"/>
    <lineage>
        <taxon>Bacteria</taxon>
        <taxon>Bacillati</taxon>
        <taxon>Actinomycetota</taxon>
        <taxon>Actinomycetes</taxon>
        <taxon>Frankiales</taxon>
        <taxon>Frankiaceae</taxon>
        <taxon>Parafrankia</taxon>
    </lineage>
</organism>
<dbReference type="Pfam" id="PF03816">
    <property type="entry name" value="LytR_cpsA_psr"/>
    <property type="match status" value="1"/>
</dbReference>
<evidence type="ECO:0000313" key="6">
    <source>
        <dbReference type="Proteomes" id="UP000179627"/>
    </source>
</evidence>
<reference evidence="6" key="1">
    <citation type="submission" date="2016-07" db="EMBL/GenBank/DDBJ databases">
        <title>Sequence Frankia sp. strain CcI1.17.</title>
        <authorList>
            <person name="Ghodhbane-Gtari F."/>
            <person name="Swanson E."/>
            <person name="Gueddou A."/>
            <person name="Morris K."/>
            <person name="Hezbri K."/>
            <person name="Ktari A."/>
            <person name="Nouioui I."/>
            <person name="Abebe-Akele F."/>
            <person name="Simpson S."/>
            <person name="Thomas K."/>
            <person name="Gtari M."/>
            <person name="Tisa L.S."/>
            <person name="Hurst S."/>
        </authorList>
    </citation>
    <scope>NUCLEOTIDE SEQUENCE [LARGE SCALE GENOMIC DNA]</scope>
    <source>
        <strain evidence="6">Cc1.17</strain>
    </source>
</reference>
<accession>A0A1S1QFI2</accession>
<name>A0A1S1QFI2_9ACTN</name>
<evidence type="ECO:0000313" key="5">
    <source>
        <dbReference type="EMBL" id="OHV32356.1"/>
    </source>
</evidence>
<dbReference type="InterPro" id="IPR050922">
    <property type="entry name" value="LytR/CpsA/Psr_CW_biosynth"/>
</dbReference>
<feature type="region of interest" description="Disordered" evidence="2">
    <location>
        <begin position="426"/>
        <end position="472"/>
    </location>
</feature>
<dbReference type="Gene3D" id="3.30.70.2390">
    <property type="match status" value="1"/>
</dbReference>
<evidence type="ECO:0000259" key="3">
    <source>
        <dbReference type="Pfam" id="PF03816"/>
    </source>
</evidence>
<dbReference type="Proteomes" id="UP000179627">
    <property type="component" value="Unassembled WGS sequence"/>
</dbReference>
<dbReference type="PANTHER" id="PTHR33392">
    <property type="entry name" value="POLYISOPRENYL-TEICHOIC ACID--PEPTIDOGLYCAN TEICHOIC ACID TRANSFERASE TAGU"/>
    <property type="match status" value="1"/>
</dbReference>
<evidence type="ECO:0000256" key="1">
    <source>
        <dbReference type="ARBA" id="ARBA00006068"/>
    </source>
</evidence>
<comment type="caution">
    <text evidence="5">The sequence shown here is derived from an EMBL/GenBank/DDBJ whole genome shotgun (WGS) entry which is preliminary data.</text>
</comment>
<feature type="compositionally biased region" description="Gly residues" evidence="2">
    <location>
        <begin position="426"/>
        <end position="446"/>
    </location>
</feature>
<dbReference type="InterPro" id="IPR004474">
    <property type="entry name" value="LytR_CpsA_psr"/>
</dbReference>
<feature type="domain" description="LytR/CpsA/Psr regulator C-terminal" evidence="4">
    <location>
        <begin position="331"/>
        <end position="416"/>
    </location>
</feature>
<dbReference type="RefSeq" id="WP_071087913.1">
    <property type="nucleotide sequence ID" value="NZ_MBLM01000139.1"/>
</dbReference>
<dbReference type="Gene3D" id="3.40.630.190">
    <property type="entry name" value="LCP protein"/>
    <property type="match status" value="1"/>
</dbReference>
<dbReference type="PANTHER" id="PTHR33392:SF6">
    <property type="entry name" value="POLYISOPRENYL-TEICHOIC ACID--PEPTIDOGLYCAN TEICHOIC ACID TRANSFERASE TAGU"/>
    <property type="match status" value="1"/>
</dbReference>
<evidence type="ECO:0000256" key="2">
    <source>
        <dbReference type="SAM" id="MobiDB-lite"/>
    </source>
</evidence>
<dbReference type="InterPro" id="IPR027381">
    <property type="entry name" value="LytR/CpsA/Psr_C"/>
</dbReference>
<gene>
    <name evidence="5" type="ORF">CC117_25115</name>
</gene>
<protein>
    <submittedName>
        <fullName evidence="5">Transcriptional regulator</fullName>
    </submittedName>
</protein>
<sequence length="472" mass="49871">MSCLIFAFAVGGFALYEHFDRQINRLRLTLDGERPANPIEGTTNFLLVGSDSRAGTGGEFQRGGEVAGQRSDTTILAHLDANGTTTLVSFPRDTLVHIPGHGRDKLTQAISIGGPSLLIRTIENLTDIRVDHYVSVDLAGFRDMTDAIGGVTVCVKALPNGSRSNLRDEWSQWRGRVGENHLSGDQALAFVRQRHGLPDNDFDRIRRQQQFIGAVFRKATSDGVLTNPARLENLISATTKSLTIDDGTDIDDIRLLAKRMSAMSTDQIRFVTIPVHAPTPAEGGNSLGELPRFGSVQLYDPAQLDTFLTPLRGGAPARPAPADPVAMPPRDVAIDVFNAAQVGGLASTASDDLARLGFRVGAPRDWPDGTSPATEVRYGPGKEAAARAVAAVVPGSRLVRDGRLTDRVSLVLGTSFRQVKAATGAQGQGGAAGIVRPQGGGAGGDRPGSAPSVAPRSTAPVTATQLTTGCTY</sequence>
<dbReference type="AlphaFoldDB" id="A0A1S1QFI2"/>
<proteinExistence type="inferred from homology"/>